<sequence>MPGRTKADGLQFLRSVAGGSTAGTGTTFMRDLEMLRLDYNTQVSMMDAKITVMRAEGKAPAEIAQWAVAERLRIARSIRWRQNPGAVVSLEMRDYYQYGFGGRSLGNLSRRVLNSNKVLEPKFSLNETLIKASMRPNEAVTGGAARAAEYLRFGGPILLTLGAGLSIYNVESAAPEDRGRVAAEEGGSWLGGWILSGAAVALCLVLAPETGGLSLAGIGFVAGIAGGVGGSMAADKIYYSSHAHLIPSMRQTGVIHPGMMQSSMPHPPVACPRCHS</sequence>
<dbReference type="EMBL" id="JACCCW010000001">
    <property type="protein sequence ID" value="NYF78802.1"/>
    <property type="molecule type" value="Genomic_DNA"/>
</dbReference>
<evidence type="ECO:0000313" key="2">
    <source>
        <dbReference type="EMBL" id="NYF78802.1"/>
    </source>
</evidence>
<keyword evidence="1" id="KW-0812">Transmembrane</keyword>
<organism evidence="2 3">
    <name type="scientific">Granulicella arctica</name>
    <dbReference type="NCBI Taxonomy" id="940613"/>
    <lineage>
        <taxon>Bacteria</taxon>
        <taxon>Pseudomonadati</taxon>
        <taxon>Acidobacteriota</taxon>
        <taxon>Terriglobia</taxon>
        <taxon>Terriglobales</taxon>
        <taxon>Acidobacteriaceae</taxon>
        <taxon>Granulicella</taxon>
    </lineage>
</organism>
<keyword evidence="3" id="KW-1185">Reference proteome</keyword>
<accession>A0A7Y9PF62</accession>
<dbReference type="Proteomes" id="UP000589520">
    <property type="component" value="Unassembled WGS sequence"/>
</dbReference>
<reference evidence="2 3" key="1">
    <citation type="submission" date="2020-07" db="EMBL/GenBank/DDBJ databases">
        <title>Genomic Encyclopedia of Type Strains, Phase IV (KMG-V): Genome sequencing to study the core and pangenomes of soil and plant-associated prokaryotes.</title>
        <authorList>
            <person name="Whitman W."/>
        </authorList>
    </citation>
    <scope>NUCLEOTIDE SEQUENCE [LARGE SCALE GENOMIC DNA]</scope>
    <source>
        <strain evidence="2 3">X4EP2</strain>
    </source>
</reference>
<gene>
    <name evidence="2" type="ORF">HDF17_001089</name>
</gene>
<comment type="caution">
    <text evidence="2">The sequence shown here is derived from an EMBL/GenBank/DDBJ whole genome shotgun (WGS) entry which is preliminary data.</text>
</comment>
<keyword evidence="1" id="KW-0472">Membrane</keyword>
<proteinExistence type="predicted"/>
<feature type="transmembrane region" description="Helical" evidence="1">
    <location>
        <begin position="213"/>
        <end position="234"/>
    </location>
</feature>
<keyword evidence="1" id="KW-1133">Transmembrane helix</keyword>
<feature type="transmembrane region" description="Helical" evidence="1">
    <location>
        <begin position="188"/>
        <end position="207"/>
    </location>
</feature>
<dbReference type="AlphaFoldDB" id="A0A7Y9PF62"/>
<evidence type="ECO:0000256" key="1">
    <source>
        <dbReference type="SAM" id="Phobius"/>
    </source>
</evidence>
<protein>
    <submittedName>
        <fullName evidence="2">Uncharacterized protein</fullName>
    </submittedName>
</protein>
<dbReference type="RefSeq" id="WP_179488536.1">
    <property type="nucleotide sequence ID" value="NZ_JACCCW010000001.1"/>
</dbReference>
<name>A0A7Y9PF62_9BACT</name>
<evidence type="ECO:0000313" key="3">
    <source>
        <dbReference type="Proteomes" id="UP000589520"/>
    </source>
</evidence>